<accession>A0A1I4C3J7</accession>
<keyword evidence="5" id="KW-0479">Metal-binding</keyword>
<reference evidence="12" key="1">
    <citation type="submission" date="2016-10" db="EMBL/GenBank/DDBJ databases">
        <authorList>
            <person name="Varghese N."/>
            <person name="Submissions S."/>
        </authorList>
    </citation>
    <scope>NUCLEOTIDE SEQUENCE [LARGE SCALE GENOMIC DNA]</scope>
    <source>
        <strain evidence="12">CGMCC 1.6474</strain>
    </source>
</reference>
<comment type="similarity">
    <text evidence="8">Belongs to the tRNA nucleotidyltransferase/poly(A) polymerase family.</text>
</comment>
<dbReference type="Proteomes" id="UP000198804">
    <property type="component" value="Unassembled WGS sequence"/>
</dbReference>
<dbReference type="GO" id="GO:0008033">
    <property type="term" value="P:tRNA processing"/>
    <property type="evidence" value="ECO:0007669"/>
    <property type="project" value="UniProtKB-KW"/>
</dbReference>
<evidence type="ECO:0000256" key="8">
    <source>
        <dbReference type="RuleBase" id="RU003953"/>
    </source>
</evidence>
<dbReference type="Pfam" id="PF12627">
    <property type="entry name" value="PolyA_pol_RNAbd"/>
    <property type="match status" value="1"/>
</dbReference>
<dbReference type="RefSeq" id="WP_244535328.1">
    <property type="nucleotide sequence ID" value="NZ_FOSV01000004.1"/>
</dbReference>
<dbReference type="PANTHER" id="PTHR46173:SF1">
    <property type="entry name" value="CCA TRNA NUCLEOTIDYLTRANSFERASE 1, MITOCHONDRIAL"/>
    <property type="match status" value="1"/>
</dbReference>
<evidence type="ECO:0000259" key="10">
    <source>
        <dbReference type="Pfam" id="PF12627"/>
    </source>
</evidence>
<keyword evidence="6" id="KW-0547">Nucleotide-binding</keyword>
<dbReference type="Gene3D" id="3.30.460.10">
    <property type="entry name" value="Beta Polymerase, domain 2"/>
    <property type="match status" value="1"/>
</dbReference>
<gene>
    <name evidence="11" type="ORF">SAMN04488125_10437</name>
</gene>
<keyword evidence="4" id="KW-0548">Nucleotidyltransferase</keyword>
<keyword evidence="2 8" id="KW-0808">Transferase</keyword>
<dbReference type="CDD" id="cd05398">
    <property type="entry name" value="NT_ClassII-CCAase"/>
    <property type="match status" value="1"/>
</dbReference>
<organism evidence="11 12">
    <name type="scientific">Methylorubrum salsuginis</name>
    <dbReference type="NCBI Taxonomy" id="414703"/>
    <lineage>
        <taxon>Bacteria</taxon>
        <taxon>Pseudomonadati</taxon>
        <taxon>Pseudomonadota</taxon>
        <taxon>Alphaproteobacteria</taxon>
        <taxon>Hyphomicrobiales</taxon>
        <taxon>Methylobacteriaceae</taxon>
        <taxon>Methylorubrum</taxon>
    </lineage>
</organism>
<dbReference type="SUPFAM" id="SSF81891">
    <property type="entry name" value="Poly A polymerase C-terminal region-like"/>
    <property type="match status" value="1"/>
</dbReference>
<dbReference type="STRING" id="414703.SAMN04488125_10437"/>
<proteinExistence type="inferred from homology"/>
<evidence type="ECO:0000313" key="11">
    <source>
        <dbReference type="EMBL" id="SFK75662.1"/>
    </source>
</evidence>
<dbReference type="GO" id="GO:0000166">
    <property type="term" value="F:nucleotide binding"/>
    <property type="evidence" value="ECO:0007669"/>
    <property type="project" value="UniProtKB-KW"/>
</dbReference>
<keyword evidence="3" id="KW-0819">tRNA processing</keyword>
<evidence type="ECO:0000256" key="5">
    <source>
        <dbReference type="ARBA" id="ARBA00022723"/>
    </source>
</evidence>
<protein>
    <submittedName>
        <fullName evidence="11">tRNA nucleotidyltransferase/poly(A) polymerase</fullName>
    </submittedName>
</protein>
<feature type="domain" description="Poly A polymerase head" evidence="9">
    <location>
        <begin position="37"/>
        <end position="158"/>
    </location>
</feature>
<feature type="domain" description="tRNA nucleotidyltransferase/poly(A) polymerase RNA and SrmB- binding" evidence="10">
    <location>
        <begin position="190"/>
        <end position="240"/>
    </location>
</feature>
<dbReference type="PANTHER" id="PTHR46173">
    <property type="entry name" value="CCA TRNA NUCLEOTIDYLTRANSFERASE 1, MITOCHONDRIAL"/>
    <property type="match status" value="1"/>
</dbReference>
<keyword evidence="8" id="KW-0694">RNA-binding</keyword>
<keyword evidence="12" id="KW-1185">Reference proteome</keyword>
<evidence type="ECO:0000256" key="3">
    <source>
        <dbReference type="ARBA" id="ARBA00022694"/>
    </source>
</evidence>
<dbReference type="GO" id="GO:0000049">
    <property type="term" value="F:tRNA binding"/>
    <property type="evidence" value="ECO:0007669"/>
    <property type="project" value="TreeGrafter"/>
</dbReference>
<dbReference type="InterPro" id="IPR050264">
    <property type="entry name" value="Bact_CCA-adding_enz_type3_sf"/>
</dbReference>
<dbReference type="EMBL" id="FOSV01000004">
    <property type="protein sequence ID" value="SFK75662.1"/>
    <property type="molecule type" value="Genomic_DNA"/>
</dbReference>
<dbReference type="GO" id="GO:0016779">
    <property type="term" value="F:nucleotidyltransferase activity"/>
    <property type="evidence" value="ECO:0007669"/>
    <property type="project" value="UniProtKB-KW"/>
</dbReference>
<dbReference type="InterPro" id="IPR032828">
    <property type="entry name" value="PolyA_RNA-bd"/>
</dbReference>
<keyword evidence="7" id="KW-0460">Magnesium</keyword>
<evidence type="ECO:0000313" key="12">
    <source>
        <dbReference type="Proteomes" id="UP000198804"/>
    </source>
</evidence>
<dbReference type="SUPFAM" id="SSF81301">
    <property type="entry name" value="Nucleotidyltransferase"/>
    <property type="match status" value="1"/>
</dbReference>
<evidence type="ECO:0000256" key="7">
    <source>
        <dbReference type="ARBA" id="ARBA00022842"/>
    </source>
</evidence>
<evidence type="ECO:0000256" key="4">
    <source>
        <dbReference type="ARBA" id="ARBA00022695"/>
    </source>
</evidence>
<dbReference type="Gene3D" id="1.10.3090.10">
    <property type="entry name" value="cca-adding enzyme, domain 2"/>
    <property type="match status" value="1"/>
</dbReference>
<name>A0A1I4C3J7_9HYPH</name>
<evidence type="ECO:0000256" key="1">
    <source>
        <dbReference type="ARBA" id="ARBA00001946"/>
    </source>
</evidence>
<dbReference type="AlphaFoldDB" id="A0A1I4C3J7"/>
<dbReference type="Pfam" id="PF01743">
    <property type="entry name" value="PolyA_pol"/>
    <property type="match status" value="1"/>
</dbReference>
<evidence type="ECO:0000256" key="6">
    <source>
        <dbReference type="ARBA" id="ARBA00022741"/>
    </source>
</evidence>
<dbReference type="InterPro" id="IPR043519">
    <property type="entry name" value="NT_sf"/>
</dbReference>
<comment type="cofactor">
    <cofactor evidence="1">
        <name>Mg(2+)</name>
        <dbReference type="ChEBI" id="CHEBI:18420"/>
    </cofactor>
</comment>
<evidence type="ECO:0000256" key="2">
    <source>
        <dbReference type="ARBA" id="ARBA00022679"/>
    </source>
</evidence>
<dbReference type="InterPro" id="IPR002646">
    <property type="entry name" value="PolA_pol_head_dom"/>
</dbReference>
<evidence type="ECO:0000259" key="9">
    <source>
        <dbReference type="Pfam" id="PF01743"/>
    </source>
</evidence>
<sequence length="420" mass="44527">MTERPPGLDADGPARLLARAGVRACLAALDAPAEETRLVGGCVRDALLGRTASDLDLATTHLPEAVIARARAAGLKAVPTGIEHGTVTLVVDGEPHEVTTLREDVETDGRHAVVRFGRDFARDAERRDFTINALSLSADGTLHDTTGGVADLAAGRVRFIGEAATRIREDVLRILRFFRFHARYGRGEPDPEGLAAAVAARDGLFRLSRERVRAEFLKLLLTPRAVEAVATLSETGLLSRITGGVAERGRLARAAPETEAITRLGALCVLTREDADRLQESLRLSKAEHAHLTAYADALAHLHGRPGLDAAETPALAADYGPALLRTVLRILDGEPRPLVTDEARAALDRMVRSGTRPVLPVAGADLVARGVPPGPDVGRALRAARALWLAEGCPSDAAVKDRLIAHALAALSPPSCQEG</sequence>
<dbReference type="GO" id="GO:0046872">
    <property type="term" value="F:metal ion binding"/>
    <property type="evidence" value="ECO:0007669"/>
    <property type="project" value="UniProtKB-KW"/>
</dbReference>